<evidence type="ECO:0000256" key="2">
    <source>
        <dbReference type="ARBA" id="ARBA00010734"/>
    </source>
</evidence>
<comment type="similarity">
    <text evidence="2">Belongs to the UTP6 family.</text>
</comment>
<sequence length="598" mass="66936">MAEAVDTLLDRMVPALLDLAKRQLFSVAEIRNIVKARTEFEYKLRRRTAREDDFLRYIAFEEKLEKLRRIRKRTRSPDSAGVADHAGVRQILFVYERLLKRFSHRERLWLNYMEAADKYHAGPKAVGDIFAKALLRHPRVEWIWVRAAEYEFVRNASAFNARILFQRALRVLPKSRKLLSTYFRMEWLYLSKLLARQRLETTVPENGQASRSRDEASAVVTGLSEPQPPSRGPTSGSQSKDRGFAPAGSSLVEGSVPIAIVEHARQRREDHGMDGLLDLLKVCEEFMPLSSHCASKICESLLKDFPERLESYDAVLEFIGRASSSRQTLLALDGFLRMPGLQERWKAHFLQRKAVRLRIAIAEGLPQRELLHGLRETLEQVREHHAMSPEMAFLLFELGCVGLNVDLGPRAGEIGLLREIQALSEGLRASPMNAPIHALLTRLIFATVVTDRALPADMEAGGEAAEHACASFLKKSKLKSGAVSGLELQSASSVRTRELQRGVLLLLVTALESMDATEVQWGSPAFALLEMGLTIVLSLPGRGIARRGRRASSEHNVTAARTSWAKTRALLGHIANSLPGARRAMVAPPSDILKLFPD</sequence>
<dbReference type="EMBL" id="HBEA01019964">
    <property type="protein sequence ID" value="CAD8265675.1"/>
    <property type="molecule type" value="Transcribed_RNA"/>
</dbReference>
<reference evidence="8" key="1">
    <citation type="submission" date="2021-01" db="EMBL/GenBank/DDBJ databases">
        <authorList>
            <person name="Corre E."/>
            <person name="Pelletier E."/>
            <person name="Niang G."/>
            <person name="Scheremetjew M."/>
            <person name="Finn R."/>
            <person name="Kale V."/>
            <person name="Holt S."/>
            <person name="Cochrane G."/>
            <person name="Meng A."/>
            <person name="Brown T."/>
            <person name="Cohen L."/>
        </authorList>
    </citation>
    <scope>NUCLEOTIDE SEQUENCE</scope>
    <source>
        <strain evidence="8">CCMP2078</strain>
    </source>
</reference>
<dbReference type="InterPro" id="IPR003107">
    <property type="entry name" value="HAT"/>
</dbReference>
<evidence type="ECO:0000256" key="6">
    <source>
        <dbReference type="SAM" id="MobiDB-lite"/>
    </source>
</evidence>
<evidence type="ECO:0000259" key="7">
    <source>
        <dbReference type="Pfam" id="PF08640"/>
    </source>
</evidence>
<dbReference type="Pfam" id="PF08640">
    <property type="entry name" value="U3_assoc_6"/>
    <property type="match status" value="1"/>
</dbReference>
<dbReference type="PANTHER" id="PTHR23271">
    <property type="entry name" value="HEPATOCELLULAR CARCINOMA-ASSOCIATED ANTIGEN 66"/>
    <property type="match status" value="1"/>
</dbReference>
<dbReference type="GO" id="GO:0030515">
    <property type="term" value="F:snoRNA binding"/>
    <property type="evidence" value="ECO:0007669"/>
    <property type="project" value="InterPro"/>
</dbReference>
<dbReference type="AlphaFoldDB" id="A0A7R9UGU2"/>
<evidence type="ECO:0000256" key="3">
    <source>
        <dbReference type="ARBA" id="ARBA00022552"/>
    </source>
</evidence>
<comment type="subcellular location">
    <subcellularLocation>
        <location evidence="1">Nucleus</location>
        <location evidence="1">Nucleolus</location>
    </subcellularLocation>
</comment>
<dbReference type="GO" id="GO:0000462">
    <property type="term" value="P:maturation of SSU-rRNA from tricistronic rRNA transcript (SSU-rRNA, 5.8S rRNA, LSU-rRNA)"/>
    <property type="evidence" value="ECO:0007669"/>
    <property type="project" value="InterPro"/>
</dbReference>
<proteinExistence type="inferred from homology"/>
<dbReference type="GO" id="GO:0032040">
    <property type="term" value="C:small-subunit processome"/>
    <property type="evidence" value="ECO:0007669"/>
    <property type="project" value="TreeGrafter"/>
</dbReference>
<keyword evidence="4" id="KW-0677">Repeat</keyword>
<dbReference type="SMART" id="SM00386">
    <property type="entry name" value="HAT"/>
    <property type="match status" value="4"/>
</dbReference>
<feature type="region of interest" description="Disordered" evidence="6">
    <location>
        <begin position="202"/>
        <end position="250"/>
    </location>
</feature>
<keyword evidence="3" id="KW-0698">rRNA processing</keyword>
<dbReference type="InterPro" id="IPR011990">
    <property type="entry name" value="TPR-like_helical_dom_sf"/>
</dbReference>
<name>A0A7R9UGU2_9STRA</name>
<protein>
    <recommendedName>
        <fullName evidence="7">U3 small nucleolar RNA-associated protein 6 N-terminal domain-containing protein</fullName>
    </recommendedName>
</protein>
<dbReference type="GO" id="GO:0034388">
    <property type="term" value="C:Pwp2p-containing subcomplex of 90S preribosome"/>
    <property type="evidence" value="ECO:0007669"/>
    <property type="project" value="TreeGrafter"/>
</dbReference>
<dbReference type="InterPro" id="IPR055347">
    <property type="entry name" value="UTP6_N"/>
</dbReference>
<feature type="domain" description="U3 small nucleolar RNA-associated protein 6 N-terminal" evidence="7">
    <location>
        <begin position="9"/>
        <end position="76"/>
    </location>
</feature>
<accession>A0A7R9UGU2</accession>
<evidence type="ECO:0000256" key="5">
    <source>
        <dbReference type="ARBA" id="ARBA00023242"/>
    </source>
</evidence>
<evidence type="ECO:0000313" key="8">
    <source>
        <dbReference type="EMBL" id="CAD8265675.1"/>
    </source>
</evidence>
<evidence type="ECO:0000256" key="4">
    <source>
        <dbReference type="ARBA" id="ARBA00022737"/>
    </source>
</evidence>
<evidence type="ECO:0000256" key="1">
    <source>
        <dbReference type="ARBA" id="ARBA00004604"/>
    </source>
</evidence>
<organism evidence="8">
    <name type="scientific">Pinguiococcus pyrenoidosus</name>
    <dbReference type="NCBI Taxonomy" id="172671"/>
    <lineage>
        <taxon>Eukaryota</taxon>
        <taxon>Sar</taxon>
        <taxon>Stramenopiles</taxon>
        <taxon>Ochrophyta</taxon>
        <taxon>Pinguiophyceae</taxon>
        <taxon>Pinguiochrysidales</taxon>
        <taxon>Pinguiochrysidaceae</taxon>
        <taxon>Pinguiococcus</taxon>
    </lineage>
</organism>
<keyword evidence="5" id="KW-0539">Nucleus</keyword>
<dbReference type="InterPro" id="IPR013949">
    <property type="entry name" value="Utp6"/>
</dbReference>
<gene>
    <name evidence="8" type="ORF">PPYR1160_LOCUS15178</name>
</gene>
<dbReference type="Gene3D" id="1.25.40.10">
    <property type="entry name" value="Tetratricopeptide repeat domain"/>
    <property type="match status" value="1"/>
</dbReference>
<dbReference type="PANTHER" id="PTHR23271:SF1">
    <property type="entry name" value="U3 SMALL NUCLEOLAR RNA-ASSOCIATED PROTEIN 6 HOMOLOG"/>
    <property type="match status" value="1"/>
</dbReference>